<comment type="caution">
    <text evidence="2">The sequence shown here is derived from an EMBL/GenBank/DDBJ whole genome shotgun (WGS) entry which is preliminary data.</text>
</comment>
<dbReference type="InterPro" id="IPR052929">
    <property type="entry name" value="RNase_H-like_EbsB-rel"/>
</dbReference>
<dbReference type="InterPro" id="IPR044730">
    <property type="entry name" value="RNase_H-like_dom_plant"/>
</dbReference>
<dbReference type="AlphaFoldDB" id="A0A7J9CA66"/>
<dbReference type="EMBL" id="JABEZY010000009">
    <property type="protein sequence ID" value="MBA0745392.1"/>
    <property type="molecule type" value="Genomic_DNA"/>
</dbReference>
<dbReference type="PANTHER" id="PTHR47074:SF11">
    <property type="entry name" value="REVERSE TRANSCRIPTASE-LIKE PROTEIN"/>
    <property type="match status" value="1"/>
</dbReference>
<feature type="domain" description="RNase H type-1" evidence="1">
    <location>
        <begin position="36"/>
        <end position="154"/>
    </location>
</feature>
<keyword evidence="3" id="KW-1185">Reference proteome</keyword>
<protein>
    <recommendedName>
        <fullName evidence="1">RNase H type-1 domain-containing protein</fullName>
    </recommendedName>
</protein>
<sequence>MVGPHTVHISQSVKCLGVEGGDDCWRKPSNGMLKCNVDGATFVDNEHVGWVAVVHNDVGGFMRCILGFMNSSSDPFMAEILTVRAALFWLRLLHLDGVIMKIGSQRLWQVVYLRRIDTSDSRLLLKDCVAIAFGFQSFNLYWVRRDVNKVAHALLSLLYCWYCKCREIG</sequence>
<gene>
    <name evidence="2" type="ORF">Gogos_007969</name>
</gene>
<organism evidence="2 3">
    <name type="scientific">Gossypium gossypioides</name>
    <name type="common">Mexican cotton</name>
    <name type="synonym">Selera gossypioides</name>
    <dbReference type="NCBI Taxonomy" id="34282"/>
    <lineage>
        <taxon>Eukaryota</taxon>
        <taxon>Viridiplantae</taxon>
        <taxon>Streptophyta</taxon>
        <taxon>Embryophyta</taxon>
        <taxon>Tracheophyta</taxon>
        <taxon>Spermatophyta</taxon>
        <taxon>Magnoliopsida</taxon>
        <taxon>eudicotyledons</taxon>
        <taxon>Gunneridae</taxon>
        <taxon>Pentapetalae</taxon>
        <taxon>rosids</taxon>
        <taxon>malvids</taxon>
        <taxon>Malvales</taxon>
        <taxon>Malvaceae</taxon>
        <taxon>Malvoideae</taxon>
        <taxon>Gossypium</taxon>
    </lineage>
</organism>
<dbReference type="PANTHER" id="PTHR47074">
    <property type="entry name" value="BNAC02G40300D PROTEIN"/>
    <property type="match status" value="1"/>
</dbReference>
<dbReference type="Proteomes" id="UP000593579">
    <property type="component" value="Unassembled WGS sequence"/>
</dbReference>
<reference evidence="2 3" key="1">
    <citation type="journal article" date="2019" name="Genome Biol. Evol.">
        <title>Insights into the evolution of the New World diploid cottons (Gossypium, subgenus Houzingenia) based on genome sequencing.</title>
        <authorList>
            <person name="Grover C.E."/>
            <person name="Arick M.A. 2nd"/>
            <person name="Thrash A."/>
            <person name="Conover J.L."/>
            <person name="Sanders W.S."/>
            <person name="Peterson D.G."/>
            <person name="Frelichowski J.E."/>
            <person name="Scheffler J.A."/>
            <person name="Scheffler B.E."/>
            <person name="Wendel J.F."/>
        </authorList>
    </citation>
    <scope>NUCLEOTIDE SEQUENCE [LARGE SCALE GENOMIC DNA]</scope>
    <source>
        <strain evidence="2">5</strain>
        <tissue evidence="2">Leaf</tissue>
    </source>
</reference>
<dbReference type="InterPro" id="IPR002156">
    <property type="entry name" value="RNaseH_domain"/>
</dbReference>
<evidence type="ECO:0000313" key="3">
    <source>
        <dbReference type="Proteomes" id="UP000593579"/>
    </source>
</evidence>
<evidence type="ECO:0000313" key="2">
    <source>
        <dbReference type="EMBL" id="MBA0745392.1"/>
    </source>
</evidence>
<dbReference type="SUPFAM" id="SSF53098">
    <property type="entry name" value="Ribonuclease H-like"/>
    <property type="match status" value="1"/>
</dbReference>
<evidence type="ECO:0000259" key="1">
    <source>
        <dbReference type="Pfam" id="PF13456"/>
    </source>
</evidence>
<dbReference type="InterPro" id="IPR036397">
    <property type="entry name" value="RNaseH_sf"/>
</dbReference>
<dbReference type="Gene3D" id="3.30.420.10">
    <property type="entry name" value="Ribonuclease H-like superfamily/Ribonuclease H"/>
    <property type="match status" value="1"/>
</dbReference>
<dbReference type="CDD" id="cd06222">
    <property type="entry name" value="RNase_H_like"/>
    <property type="match status" value="1"/>
</dbReference>
<name>A0A7J9CA66_GOSGO</name>
<dbReference type="GO" id="GO:0004523">
    <property type="term" value="F:RNA-DNA hybrid ribonuclease activity"/>
    <property type="evidence" value="ECO:0007669"/>
    <property type="project" value="InterPro"/>
</dbReference>
<accession>A0A7J9CA66</accession>
<dbReference type="InterPro" id="IPR012337">
    <property type="entry name" value="RNaseH-like_sf"/>
</dbReference>
<dbReference type="GO" id="GO:0003676">
    <property type="term" value="F:nucleic acid binding"/>
    <property type="evidence" value="ECO:0007669"/>
    <property type="project" value="InterPro"/>
</dbReference>
<proteinExistence type="predicted"/>
<dbReference type="OrthoDB" id="945394at2759"/>
<dbReference type="Pfam" id="PF13456">
    <property type="entry name" value="RVT_3"/>
    <property type="match status" value="1"/>
</dbReference>